<dbReference type="PROSITE" id="PS51257">
    <property type="entry name" value="PROKAR_LIPOPROTEIN"/>
    <property type="match status" value="1"/>
</dbReference>
<evidence type="ECO:0000313" key="2">
    <source>
        <dbReference type="EMBL" id="OOM16527.1"/>
    </source>
</evidence>
<sequence length="219" mass="23146">MKMKKLLSIGALGLVMACSTSVASFAADTKSLSSDEKAIIVAMAKEYKNGGSILGINKNTTTSSAIGINTNAIKSELENYENGKRLLNHLDLNGTVNDNAHSVVEAIINKCNAANDRDAEFATVKGEIIDVVNDVLAFDKATGTDRADKEAKLKNLLANSEYNVTLGKNSDGATTVSVEKDGTIALQVSIDDAEKIRDILNTLTLADLEDINAGNNILG</sequence>
<dbReference type="AlphaFoldDB" id="A0A1S8NJB2"/>
<name>A0A1S8NJB2_CLOSA</name>
<gene>
    <name evidence="2" type="ORF">CLOSAC_07980</name>
</gene>
<proteinExistence type="predicted"/>
<protein>
    <submittedName>
        <fullName evidence="2">Uncharacterized protein</fullName>
    </submittedName>
</protein>
<comment type="caution">
    <text evidence="2">The sequence shown here is derived from an EMBL/GenBank/DDBJ whole genome shotgun (WGS) entry which is preliminary data.</text>
</comment>
<feature type="signal peptide" evidence="1">
    <location>
        <begin position="1"/>
        <end position="26"/>
    </location>
</feature>
<reference evidence="2 3" key="1">
    <citation type="submission" date="2016-05" db="EMBL/GenBank/DDBJ databases">
        <title>Microbial solvent formation.</title>
        <authorList>
            <person name="Poehlein A."/>
            <person name="Montoya Solano J.D."/>
            <person name="Flitsch S."/>
            <person name="Krabben P."/>
            <person name="Duerre P."/>
            <person name="Daniel R."/>
        </authorList>
    </citation>
    <scope>NUCLEOTIDE SEQUENCE [LARGE SCALE GENOMIC DNA]</scope>
    <source>
        <strain evidence="2 3">L1-8</strain>
    </source>
</reference>
<organism evidence="2 3">
    <name type="scientific">Clostridium saccharobutylicum</name>
    <dbReference type="NCBI Taxonomy" id="169679"/>
    <lineage>
        <taxon>Bacteria</taxon>
        <taxon>Bacillati</taxon>
        <taxon>Bacillota</taxon>
        <taxon>Clostridia</taxon>
        <taxon>Eubacteriales</taxon>
        <taxon>Clostridiaceae</taxon>
        <taxon>Clostridium</taxon>
    </lineage>
</organism>
<dbReference type="STRING" id="169679.CSACC_41880"/>
<feature type="chain" id="PRO_5011983763" evidence="1">
    <location>
        <begin position="27"/>
        <end position="219"/>
    </location>
</feature>
<keyword evidence="1" id="KW-0732">Signal</keyword>
<evidence type="ECO:0000313" key="3">
    <source>
        <dbReference type="Proteomes" id="UP000191154"/>
    </source>
</evidence>
<accession>A0A1S8NJB2</accession>
<dbReference type="RefSeq" id="WP_077864229.1">
    <property type="nucleotide sequence ID" value="NZ_LZYZ01000001.1"/>
</dbReference>
<evidence type="ECO:0000256" key="1">
    <source>
        <dbReference type="SAM" id="SignalP"/>
    </source>
</evidence>
<dbReference type="EMBL" id="LZYZ01000001">
    <property type="protein sequence ID" value="OOM16527.1"/>
    <property type="molecule type" value="Genomic_DNA"/>
</dbReference>
<dbReference type="Proteomes" id="UP000191154">
    <property type="component" value="Unassembled WGS sequence"/>
</dbReference>